<evidence type="ECO:0000256" key="8">
    <source>
        <dbReference type="SAM" id="SignalP"/>
    </source>
</evidence>
<reference evidence="10 11" key="1">
    <citation type="journal article" date="2016" name="Nat. Commun.">
        <title>Thousands of microbial genomes shed light on interconnected biogeochemical processes in an aquifer system.</title>
        <authorList>
            <person name="Anantharaman K."/>
            <person name="Brown C.T."/>
            <person name="Hug L.A."/>
            <person name="Sharon I."/>
            <person name="Castelle C.J."/>
            <person name="Probst A.J."/>
            <person name="Thomas B.C."/>
            <person name="Singh A."/>
            <person name="Wilkins M.J."/>
            <person name="Karaoz U."/>
            <person name="Brodie E.L."/>
            <person name="Williams K.H."/>
            <person name="Hubbard S.S."/>
            <person name="Banfield J.F."/>
        </authorList>
    </citation>
    <scope>NUCLEOTIDE SEQUENCE [LARGE SCALE GENOMIC DNA]</scope>
</reference>
<dbReference type="InterPro" id="IPR000209">
    <property type="entry name" value="Peptidase_S8/S53_dom"/>
</dbReference>
<feature type="active site" description="Charge relay system" evidence="6">
    <location>
        <position position="138"/>
    </location>
</feature>
<dbReference type="GO" id="GO:0006508">
    <property type="term" value="P:proteolysis"/>
    <property type="evidence" value="ECO:0007669"/>
    <property type="project" value="UniProtKB-KW"/>
</dbReference>
<dbReference type="InterPro" id="IPR050131">
    <property type="entry name" value="Peptidase_S8_subtilisin-like"/>
</dbReference>
<evidence type="ECO:0000256" key="2">
    <source>
        <dbReference type="ARBA" id="ARBA00022670"/>
    </source>
</evidence>
<dbReference type="PROSITE" id="PS00138">
    <property type="entry name" value="SUBTILASE_SER"/>
    <property type="match status" value="1"/>
</dbReference>
<dbReference type="Pfam" id="PF00082">
    <property type="entry name" value="Peptidase_S8"/>
    <property type="match status" value="1"/>
</dbReference>
<keyword evidence="3" id="KW-0479">Metal-binding</keyword>
<evidence type="ECO:0000256" key="6">
    <source>
        <dbReference type="PROSITE-ProRule" id="PRU01240"/>
    </source>
</evidence>
<dbReference type="InterPro" id="IPR022398">
    <property type="entry name" value="Peptidase_S8_His-AS"/>
</dbReference>
<evidence type="ECO:0000313" key="11">
    <source>
        <dbReference type="Proteomes" id="UP000177478"/>
    </source>
</evidence>
<evidence type="ECO:0000256" key="7">
    <source>
        <dbReference type="RuleBase" id="RU003355"/>
    </source>
</evidence>
<comment type="caution">
    <text evidence="10">The sequence shown here is derived from an EMBL/GenBank/DDBJ whole genome shotgun (WGS) entry which is preliminary data.</text>
</comment>
<comment type="similarity">
    <text evidence="1 6 7">Belongs to the peptidase S8 family.</text>
</comment>
<dbReference type="PROSITE" id="PS51892">
    <property type="entry name" value="SUBTILASE"/>
    <property type="match status" value="1"/>
</dbReference>
<keyword evidence="8" id="KW-0732">Signal</keyword>
<dbReference type="AlphaFoldDB" id="A0A1F8G0J3"/>
<accession>A0A1F8G0J3</accession>
<feature type="active site" description="Charge relay system" evidence="6">
    <location>
        <position position="176"/>
    </location>
</feature>
<evidence type="ECO:0000313" key="10">
    <source>
        <dbReference type="EMBL" id="OGN18884.1"/>
    </source>
</evidence>
<dbReference type="PROSITE" id="PS00136">
    <property type="entry name" value="SUBTILASE_ASP"/>
    <property type="match status" value="1"/>
</dbReference>
<dbReference type="InterPro" id="IPR015500">
    <property type="entry name" value="Peptidase_S8_subtilisin-rel"/>
</dbReference>
<dbReference type="PRINTS" id="PR00723">
    <property type="entry name" value="SUBTILISIN"/>
</dbReference>
<evidence type="ECO:0000256" key="1">
    <source>
        <dbReference type="ARBA" id="ARBA00011073"/>
    </source>
</evidence>
<dbReference type="SUPFAM" id="SSF52743">
    <property type="entry name" value="Subtilisin-like"/>
    <property type="match status" value="1"/>
</dbReference>
<proteinExistence type="inferred from homology"/>
<dbReference type="CDD" id="cd07477">
    <property type="entry name" value="Peptidases_S8_Subtilisin_subset"/>
    <property type="match status" value="1"/>
</dbReference>
<dbReference type="InterPro" id="IPR023827">
    <property type="entry name" value="Peptidase_S8_Asp-AS"/>
</dbReference>
<dbReference type="GO" id="GO:0004252">
    <property type="term" value="F:serine-type endopeptidase activity"/>
    <property type="evidence" value="ECO:0007669"/>
    <property type="project" value="UniProtKB-UniRule"/>
</dbReference>
<evidence type="ECO:0000256" key="5">
    <source>
        <dbReference type="ARBA" id="ARBA00022825"/>
    </source>
</evidence>
<feature type="chain" id="PRO_5009535556" description="Peptidase S8/S53 domain-containing protein" evidence="8">
    <location>
        <begin position="31"/>
        <end position="402"/>
    </location>
</feature>
<dbReference type="EMBL" id="MGKD01000027">
    <property type="protein sequence ID" value="OGN18884.1"/>
    <property type="molecule type" value="Genomic_DNA"/>
</dbReference>
<protein>
    <recommendedName>
        <fullName evidence="9">Peptidase S8/S53 domain-containing protein</fullName>
    </recommendedName>
</protein>
<dbReference type="PANTHER" id="PTHR43806">
    <property type="entry name" value="PEPTIDASE S8"/>
    <property type="match status" value="1"/>
</dbReference>
<keyword evidence="5 6" id="KW-0720">Serine protease</keyword>
<feature type="signal peptide" evidence="8">
    <location>
        <begin position="1"/>
        <end position="30"/>
    </location>
</feature>
<gene>
    <name evidence="10" type="ORF">A3F25_00130</name>
</gene>
<name>A0A1F8G0J3_9BACT</name>
<dbReference type="STRING" id="1802689.A3F25_00130"/>
<dbReference type="Gene3D" id="3.40.50.200">
    <property type="entry name" value="Peptidase S8/S53 domain"/>
    <property type="match status" value="1"/>
</dbReference>
<dbReference type="InterPro" id="IPR023828">
    <property type="entry name" value="Peptidase_S8_Ser-AS"/>
</dbReference>
<keyword evidence="2 6" id="KW-0645">Protease</keyword>
<feature type="active site" description="Charge relay system" evidence="6">
    <location>
        <position position="345"/>
    </location>
</feature>
<dbReference type="Proteomes" id="UP000177478">
    <property type="component" value="Unassembled WGS sequence"/>
</dbReference>
<sequence>MNTIANKRFTAFKLTFLVVSCLFFAISAQAADSPRYLIKSKSQFLRNAFNARHTFDNGFTADLNDWQLRLTKVLGVEIKPVKVFQIMPSEVEKASPTASPETRTEPSEQITWGVKYIYNSNDMTALTGGKEVRVAVLDTGIDTTHPDLQSRIALCRDFSNARFALVESKCDDANGHGTHVAGIIAADGGSDGVGIYGVAPEADLLVLKVCSVSGACLADDVAAGVDSAVEEGANIINLSLGSDRSSDLVKQAVQRAVDSGVLVVGAAGNDGPYSDSIDYPATDKNVISVGAFGLNFEMAEWSSRGLNKKTKPEVREDHDIEFAAPGVNIESTWKGGGYAVLSGTSMAAPFISGLAAKEWEKYILLDPKDIAKNLRSDLDKNALDLAPLGDDDASGFGFPRVK</sequence>
<keyword evidence="4 6" id="KW-0378">Hydrolase</keyword>
<evidence type="ECO:0000256" key="4">
    <source>
        <dbReference type="ARBA" id="ARBA00022801"/>
    </source>
</evidence>
<feature type="domain" description="Peptidase S8/S53" evidence="9">
    <location>
        <begin position="129"/>
        <end position="397"/>
    </location>
</feature>
<dbReference type="InterPro" id="IPR036852">
    <property type="entry name" value="Peptidase_S8/S53_dom_sf"/>
</dbReference>
<evidence type="ECO:0000259" key="9">
    <source>
        <dbReference type="Pfam" id="PF00082"/>
    </source>
</evidence>
<dbReference type="GO" id="GO:0046872">
    <property type="term" value="F:metal ion binding"/>
    <property type="evidence" value="ECO:0007669"/>
    <property type="project" value="UniProtKB-KW"/>
</dbReference>
<dbReference type="PANTHER" id="PTHR43806:SF11">
    <property type="entry name" value="CEREVISIN-RELATED"/>
    <property type="match status" value="1"/>
</dbReference>
<dbReference type="PROSITE" id="PS00137">
    <property type="entry name" value="SUBTILASE_HIS"/>
    <property type="match status" value="1"/>
</dbReference>
<dbReference type="InterPro" id="IPR034202">
    <property type="entry name" value="Subtilisin_Carlsberg-like"/>
</dbReference>
<evidence type="ECO:0000256" key="3">
    <source>
        <dbReference type="ARBA" id="ARBA00022723"/>
    </source>
</evidence>
<organism evidence="10 11">
    <name type="scientific">Candidatus Yanofskybacteria bacterium RIFCSPHIGHO2_12_FULL_45_19b</name>
    <dbReference type="NCBI Taxonomy" id="1802689"/>
    <lineage>
        <taxon>Bacteria</taxon>
        <taxon>Candidatus Yanofskyibacteriota</taxon>
    </lineage>
</organism>